<dbReference type="GO" id="GO:0090615">
    <property type="term" value="P:mitochondrial mRNA processing"/>
    <property type="evidence" value="ECO:0007669"/>
    <property type="project" value="TreeGrafter"/>
</dbReference>
<keyword evidence="2" id="KW-0695">RNA-directed DNA polymerase</keyword>
<sequence>MNQKPKKILHPSLNDNKHITSQYYYSSVNHLNTIINIEKKKLYRKNYSKVNHIINKQIQIAKNENYKIFAILYNIRIKVINHIEQNKKLPTHKDLLGIISNRYILLASYRTTKKNNGSMQIAHPLTAKLFSTLSKEEKKIINKSYGLPDGLTWEIIDTIGQLIKKGYPWSKQIYIHKACRTKEQNITIPPYADKMIQNAITMVLESIYEPVFQKMNCSFGFRSSTSVHDAIYNIKTQQNISSMTTSMKGNVKKVDVSLDHHIIIKILKERIKDKKFLKFIKLHLKIILFNSETTKNETTFLGLPPDLINFPYIWNIYLMGMDKFIKNDIQGLIKYINTKRRSQKNSEPIHRLPINPEYNRIKKLYVKEKSYLNLVINKKLGKEIYFQTLKKKRLLAHQLTQLNYYDPHQKKFKIIYVRYANQFIILTNASKNINQKIKTKLSNWLLENRKLTMCPEKIQLTDLTKNPTTFLGFELMNKYTKKIYKGSNNIRQKTNWNIKLGPDSKYLINRLYIKGYCHKNGFPKEISILSTIEAYSLIEKTNSLMIYLANYYVNHISYKSSLNRLLYIVRWSCIKTLAQKYNTNVSGVLKKHPKFTAKMEVQLTNKKKIFKSVKLLTEKKTIKNAEKINMYHQILNKKK</sequence>
<accession>A0A1Y9TMG2</accession>
<evidence type="ECO:0000259" key="1">
    <source>
        <dbReference type="Pfam" id="PF01348"/>
    </source>
</evidence>
<dbReference type="InterPro" id="IPR024937">
    <property type="entry name" value="Domain_X"/>
</dbReference>
<geneLocation type="chloroplast" evidence="2"/>
<dbReference type="InterPro" id="IPR043502">
    <property type="entry name" value="DNA/RNA_pol_sf"/>
</dbReference>
<dbReference type="EMBL" id="KY709209">
    <property type="protein sequence ID" value="ARO90837.1"/>
    <property type="molecule type" value="Genomic_DNA"/>
</dbReference>
<protein>
    <submittedName>
        <fullName evidence="2">Putative reverse transcriptase/maturase</fullName>
    </submittedName>
</protein>
<dbReference type="GeneID" id="32887579"/>
<dbReference type="SUPFAM" id="SSF56672">
    <property type="entry name" value="DNA/RNA polymerases"/>
    <property type="match status" value="1"/>
</dbReference>
<keyword evidence="2" id="KW-0150">Chloroplast</keyword>
<evidence type="ECO:0000313" key="2">
    <source>
        <dbReference type="EMBL" id="ARO90837.1"/>
    </source>
</evidence>
<keyword evidence="2" id="KW-0808">Transferase</keyword>
<dbReference type="PANTHER" id="PTHR33642:SF4">
    <property type="entry name" value="COX1_OXI3 INTRON 1 PROTEIN-RELATED"/>
    <property type="match status" value="1"/>
</dbReference>
<dbReference type="GO" id="GO:0005739">
    <property type="term" value="C:mitochondrion"/>
    <property type="evidence" value="ECO:0007669"/>
    <property type="project" value="TreeGrafter"/>
</dbReference>
<dbReference type="AlphaFoldDB" id="A0A1Y9TMG2"/>
<dbReference type="CDD" id="cd01651">
    <property type="entry name" value="RT_G2_intron"/>
    <property type="match status" value="1"/>
</dbReference>
<dbReference type="Pfam" id="PF01348">
    <property type="entry name" value="Intron_maturas2"/>
    <property type="match status" value="1"/>
</dbReference>
<feature type="domain" description="Domain X" evidence="1">
    <location>
        <begin position="507"/>
        <end position="624"/>
    </location>
</feature>
<dbReference type="RefSeq" id="YP_009370348.1">
    <property type="nucleotide sequence ID" value="NC_034787.1"/>
</dbReference>
<name>A0A1Y9TMG2_9RHOD</name>
<dbReference type="GO" id="GO:0003964">
    <property type="term" value="F:RNA-directed DNA polymerase activity"/>
    <property type="evidence" value="ECO:0007669"/>
    <property type="project" value="UniProtKB-KW"/>
</dbReference>
<organism evidence="2">
    <name type="scientific">Bulboplastis apyrenoidosa</name>
    <dbReference type="NCBI Taxonomy" id="1070855"/>
    <lineage>
        <taxon>Eukaryota</taxon>
        <taxon>Rhodophyta</taxon>
        <taxon>Rhodellophyceae</taxon>
        <taxon>Dixoniellales</taxon>
        <taxon>Dixoniellaceae</taxon>
        <taxon>Bulboplastis</taxon>
    </lineage>
</organism>
<dbReference type="GO" id="GO:0006315">
    <property type="term" value="P:homing of group II introns"/>
    <property type="evidence" value="ECO:0007669"/>
    <property type="project" value="TreeGrafter"/>
</dbReference>
<keyword evidence="2" id="KW-0548">Nucleotidyltransferase</keyword>
<proteinExistence type="predicted"/>
<keyword evidence="2" id="KW-0934">Plastid</keyword>
<dbReference type="PANTHER" id="PTHR33642">
    <property type="entry name" value="COX1/OXI3 INTRON 1 PROTEIN-RELATED"/>
    <property type="match status" value="1"/>
</dbReference>
<gene>
    <name evidence="2" type="primary">atpB</name>
</gene>
<reference evidence="2" key="1">
    <citation type="submission" date="2017-03" db="EMBL/GenBank/DDBJ databases">
        <title>The new red algal subphylum Proteorhodophytina comprises the largest and most divergent plastid genomes known.</title>
        <authorList>
            <person name="Munoz-Gomez S.A."/>
            <person name="Mejia-Franco F.G."/>
            <person name="Durnin K."/>
            <person name="Morgan C."/>
            <person name="Grisdale C.J."/>
            <person name="Archibald J.M."/>
            <person name="Slamovits C.H."/>
        </authorList>
    </citation>
    <scope>NUCLEOTIDE SEQUENCE</scope>
    <source>
        <strain evidence="2">NIES-2742</strain>
    </source>
</reference>